<feature type="modified residue" description="N6-acetyllysine" evidence="5">
    <location>
        <position position="12"/>
    </location>
</feature>
<dbReference type="GO" id="GO:0003690">
    <property type="term" value="F:double-stranded DNA binding"/>
    <property type="evidence" value="ECO:0007669"/>
    <property type="project" value="UniProtKB-UniRule"/>
</dbReference>
<evidence type="ECO:0000256" key="1">
    <source>
        <dbReference type="ARBA" id="ARBA00008018"/>
    </source>
</evidence>
<feature type="domain" description="DNA/RNA-binding protein Alba-like" evidence="6">
    <location>
        <begin position="7"/>
        <end position="67"/>
    </location>
</feature>
<evidence type="ECO:0000256" key="2">
    <source>
        <dbReference type="ARBA" id="ARBA00022454"/>
    </source>
</evidence>
<keyword evidence="4 5" id="KW-0238">DNA-binding</keyword>
<keyword evidence="3 5" id="KW-0963">Cytoplasm</keyword>
<protein>
    <recommendedName>
        <fullName evidence="5">DNA/RNA-binding protein Alba</fullName>
    </recommendedName>
</protein>
<keyword evidence="2 5" id="KW-0158">Chromosome</keyword>
<dbReference type="HAMAP" id="MF_01122">
    <property type="entry name" value="AlbA"/>
    <property type="match status" value="1"/>
</dbReference>
<evidence type="ECO:0000256" key="3">
    <source>
        <dbReference type="ARBA" id="ARBA00022490"/>
    </source>
</evidence>
<accession>A0A2R7Y1I9</accession>
<comment type="function">
    <text evidence="5">Binds double-stranded DNA tightly but without sequence specificity. Involved in DNA compaction.</text>
</comment>
<dbReference type="InterPro" id="IPR013795">
    <property type="entry name" value="DNA/RNA-bd_Alba"/>
</dbReference>
<dbReference type="Gene3D" id="3.30.110.20">
    <property type="entry name" value="Alba-like domain"/>
    <property type="match status" value="1"/>
</dbReference>
<keyword evidence="5" id="KW-0226">DNA condensation</keyword>
<evidence type="ECO:0000256" key="4">
    <source>
        <dbReference type="ARBA" id="ARBA00023125"/>
    </source>
</evidence>
<dbReference type="AlphaFoldDB" id="A0A2R7Y1I9"/>
<dbReference type="GO" id="GO:0003723">
    <property type="term" value="F:RNA binding"/>
    <property type="evidence" value="ECO:0007669"/>
    <property type="project" value="InterPro"/>
</dbReference>
<dbReference type="EMBL" id="NDWU01000018">
    <property type="protein sequence ID" value="PUA31406.1"/>
    <property type="molecule type" value="Genomic_DNA"/>
</dbReference>
<evidence type="ECO:0000313" key="8">
    <source>
        <dbReference type="Proteomes" id="UP000244066"/>
    </source>
</evidence>
<comment type="subcellular location">
    <subcellularLocation>
        <location evidence="5">Cytoplasm</location>
    </subcellularLocation>
    <subcellularLocation>
        <location evidence="5">Chromosome</location>
    </subcellularLocation>
</comment>
<name>A0A2R7Y1I9_9ARCH</name>
<organism evidence="7 8">
    <name type="scientific">Candidatus Terraquivivens tikiterensis</name>
    <dbReference type="NCBI Taxonomy" id="1980982"/>
    <lineage>
        <taxon>Archaea</taxon>
        <taxon>Nitrososphaerota</taxon>
        <taxon>Candidatus Wolframiiraptoraceae</taxon>
        <taxon>Candidatus Terraquivivens</taxon>
    </lineage>
</organism>
<comment type="PTM">
    <text evidence="5">Acetylated. Acetylation at Lys-12 decreases DNA-binding affinity.</text>
</comment>
<sequence length="102" mass="10994">MSSTEAVVLVGKKPTMNYVLATTLPLAEGKKVLLKARGRAISKAVDIVEVVRRRFVQNAVVEKVNIGTEEGRVGADGKPRNVSTIEILVSVPEQPAKKEKGK</sequence>
<evidence type="ECO:0000259" key="6">
    <source>
        <dbReference type="Pfam" id="PF01918"/>
    </source>
</evidence>
<dbReference type="GO" id="GO:0030261">
    <property type="term" value="P:chromosome condensation"/>
    <property type="evidence" value="ECO:0007669"/>
    <property type="project" value="UniProtKB-KW"/>
</dbReference>
<dbReference type="InterPro" id="IPR036882">
    <property type="entry name" value="Alba-like_dom_sf"/>
</dbReference>
<evidence type="ECO:0000313" key="7">
    <source>
        <dbReference type="EMBL" id="PUA31406.1"/>
    </source>
</evidence>
<dbReference type="PIRSF" id="PIRSF028732">
    <property type="entry name" value="Alba"/>
    <property type="match status" value="1"/>
</dbReference>
<evidence type="ECO:0000256" key="5">
    <source>
        <dbReference type="HAMAP-Rule" id="MF_01122"/>
    </source>
</evidence>
<dbReference type="NCBIfam" id="NF003088">
    <property type="entry name" value="PRK04015.1"/>
    <property type="match status" value="1"/>
</dbReference>
<comment type="similarity">
    <text evidence="1 5">Belongs to the histone-like Alba family.</text>
</comment>
<dbReference type="NCBIfam" id="TIGR00285">
    <property type="entry name" value="DNA-binding protein Alba"/>
    <property type="match status" value="1"/>
</dbReference>
<dbReference type="InterPro" id="IPR002775">
    <property type="entry name" value="DNA/RNA-bd_Alba-like"/>
</dbReference>
<proteinExistence type="inferred from homology"/>
<gene>
    <name evidence="5" type="primary">albA</name>
    <name evidence="7" type="ORF">B9J98_06505</name>
</gene>
<dbReference type="Pfam" id="PF01918">
    <property type="entry name" value="Alba"/>
    <property type="match status" value="1"/>
</dbReference>
<comment type="caution">
    <text evidence="7">The sequence shown here is derived from an EMBL/GenBank/DDBJ whole genome shotgun (WGS) entry which is preliminary data.</text>
</comment>
<dbReference type="GO" id="GO:0005694">
    <property type="term" value="C:chromosome"/>
    <property type="evidence" value="ECO:0007669"/>
    <property type="project" value="UniProtKB-SubCell"/>
</dbReference>
<dbReference type="Proteomes" id="UP000244066">
    <property type="component" value="Unassembled WGS sequence"/>
</dbReference>
<dbReference type="SUPFAM" id="SSF82704">
    <property type="entry name" value="AlbA-like"/>
    <property type="match status" value="1"/>
</dbReference>
<reference evidence="7 8" key="1">
    <citation type="submission" date="2017-04" db="EMBL/GenBank/DDBJ databases">
        <title>Draft Aigarchaeota genome from a New Zealand hot spring.</title>
        <authorList>
            <person name="Reysenbach A.-L."/>
            <person name="Donaho J.A."/>
            <person name="Gerhart J."/>
            <person name="Kelley J.F."/>
            <person name="Kouba K."/>
            <person name="Podar M."/>
            <person name="Stott M."/>
        </authorList>
    </citation>
    <scope>NUCLEOTIDE SEQUENCE [LARGE SCALE GENOMIC DNA]</scope>
    <source>
        <strain evidence="7">NZ13_MG1</strain>
    </source>
</reference>
<dbReference type="GO" id="GO:0005737">
    <property type="term" value="C:cytoplasm"/>
    <property type="evidence" value="ECO:0007669"/>
    <property type="project" value="UniProtKB-SubCell"/>
</dbReference>
<keyword evidence="5" id="KW-0007">Acetylation</keyword>